<evidence type="ECO:0000313" key="2">
    <source>
        <dbReference type="Proteomes" id="UP000246278"/>
    </source>
</evidence>
<dbReference type="EMBL" id="PDNZ01000006">
    <property type="protein sequence ID" value="PWW81648.1"/>
    <property type="molecule type" value="Genomic_DNA"/>
</dbReference>
<name>A0A317T4T0_9CHLB</name>
<dbReference type="RefSeq" id="WP_110023767.1">
    <property type="nucleotide sequence ID" value="NZ_PDNZ01000006.1"/>
</dbReference>
<organism evidence="1 2">
    <name type="scientific">Prosthecochloris marina</name>
    <dbReference type="NCBI Taxonomy" id="2017681"/>
    <lineage>
        <taxon>Bacteria</taxon>
        <taxon>Pseudomonadati</taxon>
        <taxon>Chlorobiota</taxon>
        <taxon>Chlorobiia</taxon>
        <taxon>Chlorobiales</taxon>
        <taxon>Chlorobiaceae</taxon>
        <taxon>Prosthecochloris</taxon>
    </lineage>
</organism>
<proteinExistence type="predicted"/>
<evidence type="ECO:0000313" key="1">
    <source>
        <dbReference type="EMBL" id="PWW81648.1"/>
    </source>
</evidence>
<protein>
    <submittedName>
        <fullName evidence="1">Uncharacterized protein</fullName>
    </submittedName>
</protein>
<keyword evidence="2" id="KW-1185">Reference proteome</keyword>
<dbReference type="OrthoDB" id="5458416at2"/>
<comment type="caution">
    <text evidence="1">The sequence shown here is derived from an EMBL/GenBank/DDBJ whole genome shotgun (WGS) entry which is preliminary data.</text>
</comment>
<dbReference type="SUPFAM" id="SSF55961">
    <property type="entry name" value="Bet v1-like"/>
    <property type="match status" value="1"/>
</dbReference>
<dbReference type="Proteomes" id="UP000246278">
    <property type="component" value="Unassembled WGS sequence"/>
</dbReference>
<reference evidence="2" key="1">
    <citation type="submission" date="2017-10" db="EMBL/GenBank/DDBJ databases">
        <authorList>
            <person name="Gaisin V.A."/>
            <person name="Rysina M.S."/>
            <person name="Grouzdev D.S."/>
        </authorList>
    </citation>
    <scope>NUCLEOTIDE SEQUENCE [LARGE SCALE GENOMIC DNA]</scope>
    <source>
        <strain evidence="2">V1</strain>
    </source>
</reference>
<sequence>MPEDKAKIVLPVHINAPVEKVFPLCCPVEEYRWIPGWKCHLIHCPNDKVELGTVFSEVSSAPFLLSSFKGKTTWTAILHDPAHYKLHFRLDNKKSSSLYKIELQDDGRGGTAGNLDFTCNAINEKDTGYNGKNTAKKILVMLSTISTMLQHYCEAGNMLTFKELQKIVLSESRLSTMDKVRIGLNRMVVLAMHQ</sequence>
<accession>A0A317T4T0</accession>
<gene>
    <name evidence="1" type="ORF">CR164_09585</name>
</gene>
<dbReference type="AlphaFoldDB" id="A0A317T4T0"/>